<dbReference type="GO" id="GO:0046983">
    <property type="term" value="F:protein dimerization activity"/>
    <property type="evidence" value="ECO:0007669"/>
    <property type="project" value="InterPro"/>
</dbReference>
<dbReference type="CDD" id="cd00083">
    <property type="entry name" value="bHLH_SF"/>
    <property type="match status" value="1"/>
</dbReference>
<comment type="caution">
    <text evidence="3">The sequence shown here is derived from an EMBL/GenBank/DDBJ whole genome shotgun (WGS) entry which is preliminary data.</text>
</comment>
<feature type="region of interest" description="Disordered" evidence="1">
    <location>
        <begin position="247"/>
        <end position="356"/>
    </location>
</feature>
<dbReference type="PROSITE" id="PS50888">
    <property type="entry name" value="BHLH"/>
    <property type="match status" value="1"/>
</dbReference>
<accession>A0A1X2GJ54</accession>
<sequence>MTQRKKSDPSQQQASPLLPATPTAIAPPFVGYPQASVSPYHAHHVIPIVYHQSAVGQPQYFIPVASPNNAMVPHTPILAGPASIPILPNASPTTTPSTKFERILPKRPSEGSVSVTSSPAMSPYAYAVHASPTSGPLAPLPPPSMTLSPQPLLPAAALSPHAPMAYAHPLPPPMYPAQSTADQREKARKMSHSAIERRRRERINDKIMQLKSIIPTCANQEYLHKLSILQSAIDYIKYLKTVVEEQDLGDQKPPLPPPSPTSTATLAEEAHSPSSLGGPALQSLPANHPHYQRSPPTPTPSMEEDPTKHPLAATSATSIEPLKPKDVMKAHALQSSQPSRSPTPPSGSMKLDHLLT</sequence>
<proteinExistence type="predicted"/>
<dbReference type="PANTHER" id="PTHR46266">
    <property type="entry name" value="TRANSCRIPTION FACTOR TT8"/>
    <property type="match status" value="1"/>
</dbReference>
<evidence type="ECO:0000313" key="3">
    <source>
        <dbReference type="EMBL" id="ORX54980.1"/>
    </source>
</evidence>
<dbReference type="PANTHER" id="PTHR46266:SF4">
    <property type="entry name" value="TRANSCRIPTION FACTOR TT8"/>
    <property type="match status" value="1"/>
</dbReference>
<dbReference type="InterPro" id="IPR011598">
    <property type="entry name" value="bHLH_dom"/>
</dbReference>
<protein>
    <submittedName>
        <fullName evidence="3">HLH-domain-containing protein</fullName>
    </submittedName>
</protein>
<gene>
    <name evidence="3" type="ORF">DM01DRAFT_1028810</name>
</gene>
<dbReference type="SMART" id="SM00353">
    <property type="entry name" value="HLH"/>
    <property type="match status" value="1"/>
</dbReference>
<evidence type="ECO:0000259" key="2">
    <source>
        <dbReference type="PROSITE" id="PS50888"/>
    </source>
</evidence>
<evidence type="ECO:0000256" key="1">
    <source>
        <dbReference type="SAM" id="MobiDB-lite"/>
    </source>
</evidence>
<evidence type="ECO:0000313" key="4">
    <source>
        <dbReference type="Proteomes" id="UP000242146"/>
    </source>
</evidence>
<dbReference type="Pfam" id="PF00010">
    <property type="entry name" value="HLH"/>
    <property type="match status" value="1"/>
</dbReference>
<dbReference type="STRING" id="101127.A0A1X2GJ54"/>
<dbReference type="Gene3D" id="4.10.280.10">
    <property type="entry name" value="Helix-loop-helix DNA-binding domain"/>
    <property type="match status" value="1"/>
</dbReference>
<reference evidence="3 4" key="1">
    <citation type="submission" date="2016-07" db="EMBL/GenBank/DDBJ databases">
        <title>Pervasive Adenine N6-methylation of Active Genes in Fungi.</title>
        <authorList>
            <consortium name="DOE Joint Genome Institute"/>
            <person name="Mondo S.J."/>
            <person name="Dannebaum R.O."/>
            <person name="Kuo R.C."/>
            <person name="Labutti K."/>
            <person name="Haridas S."/>
            <person name="Kuo A."/>
            <person name="Salamov A."/>
            <person name="Ahrendt S.R."/>
            <person name="Lipzen A."/>
            <person name="Sullivan W."/>
            <person name="Andreopoulos W.B."/>
            <person name="Clum A."/>
            <person name="Lindquist E."/>
            <person name="Daum C."/>
            <person name="Ramamoorthy G.K."/>
            <person name="Gryganskyi A."/>
            <person name="Culley D."/>
            <person name="Magnuson J.K."/>
            <person name="James T.Y."/>
            <person name="O'Malley M.A."/>
            <person name="Stajich J.E."/>
            <person name="Spatafora J.W."/>
            <person name="Visel A."/>
            <person name="Grigoriev I.V."/>
        </authorList>
    </citation>
    <scope>NUCLEOTIDE SEQUENCE [LARGE SCALE GENOMIC DNA]</scope>
    <source>
        <strain evidence="3 4">NRRL 3301</strain>
    </source>
</reference>
<keyword evidence="4" id="KW-1185">Reference proteome</keyword>
<dbReference type="InterPro" id="IPR036638">
    <property type="entry name" value="HLH_DNA-bd_sf"/>
</dbReference>
<name>A0A1X2GJ54_9FUNG</name>
<feature type="region of interest" description="Disordered" evidence="1">
    <location>
        <begin position="1"/>
        <end position="20"/>
    </location>
</feature>
<dbReference type="SUPFAM" id="SSF47459">
    <property type="entry name" value="HLH, helix-loop-helix DNA-binding domain"/>
    <property type="match status" value="1"/>
</dbReference>
<dbReference type="OrthoDB" id="690068at2759"/>
<feature type="domain" description="BHLH" evidence="2">
    <location>
        <begin position="187"/>
        <end position="239"/>
    </location>
</feature>
<dbReference type="EMBL" id="MCGT01000012">
    <property type="protein sequence ID" value="ORX54980.1"/>
    <property type="molecule type" value="Genomic_DNA"/>
</dbReference>
<dbReference type="Proteomes" id="UP000242146">
    <property type="component" value="Unassembled WGS sequence"/>
</dbReference>
<organism evidence="3 4">
    <name type="scientific">Hesseltinella vesiculosa</name>
    <dbReference type="NCBI Taxonomy" id="101127"/>
    <lineage>
        <taxon>Eukaryota</taxon>
        <taxon>Fungi</taxon>
        <taxon>Fungi incertae sedis</taxon>
        <taxon>Mucoromycota</taxon>
        <taxon>Mucoromycotina</taxon>
        <taxon>Mucoromycetes</taxon>
        <taxon>Mucorales</taxon>
        <taxon>Cunninghamellaceae</taxon>
        <taxon>Hesseltinella</taxon>
    </lineage>
</organism>
<dbReference type="AlphaFoldDB" id="A0A1X2GJ54"/>